<accession>A0ABD0JHU8</accession>
<keyword evidence="1" id="KW-0812">Transmembrane</keyword>
<dbReference type="Proteomes" id="UP001519460">
    <property type="component" value="Unassembled WGS sequence"/>
</dbReference>
<keyword evidence="3" id="KW-1185">Reference proteome</keyword>
<gene>
    <name evidence="2" type="ORF">BaRGS_00034533</name>
</gene>
<organism evidence="2 3">
    <name type="scientific">Batillaria attramentaria</name>
    <dbReference type="NCBI Taxonomy" id="370345"/>
    <lineage>
        <taxon>Eukaryota</taxon>
        <taxon>Metazoa</taxon>
        <taxon>Spiralia</taxon>
        <taxon>Lophotrochozoa</taxon>
        <taxon>Mollusca</taxon>
        <taxon>Gastropoda</taxon>
        <taxon>Caenogastropoda</taxon>
        <taxon>Sorbeoconcha</taxon>
        <taxon>Cerithioidea</taxon>
        <taxon>Batillariidae</taxon>
        <taxon>Batillaria</taxon>
    </lineage>
</organism>
<keyword evidence="1" id="KW-1133">Transmembrane helix</keyword>
<name>A0ABD0JHU8_9CAEN</name>
<proteinExistence type="predicted"/>
<feature type="transmembrane region" description="Helical" evidence="1">
    <location>
        <begin position="65"/>
        <end position="88"/>
    </location>
</feature>
<dbReference type="EMBL" id="JACVVK020000443">
    <property type="protein sequence ID" value="KAK7474241.1"/>
    <property type="molecule type" value="Genomic_DNA"/>
</dbReference>
<evidence type="ECO:0000313" key="3">
    <source>
        <dbReference type="Proteomes" id="UP001519460"/>
    </source>
</evidence>
<keyword evidence="1" id="KW-0472">Membrane</keyword>
<dbReference type="AlphaFoldDB" id="A0ABD0JHU8"/>
<evidence type="ECO:0000256" key="1">
    <source>
        <dbReference type="SAM" id="Phobius"/>
    </source>
</evidence>
<sequence length="94" mass="10816">MQRQRETDRAYKADKICRQAVSIGTRARSIALCRRRTVGEQERIDRIKAASSRLFTSPAADPPRLAFPPVSVFGLILLSVLNFEFLWLPVFQFY</sequence>
<evidence type="ECO:0000313" key="2">
    <source>
        <dbReference type="EMBL" id="KAK7474241.1"/>
    </source>
</evidence>
<protein>
    <submittedName>
        <fullName evidence="2">Uncharacterized protein</fullName>
    </submittedName>
</protein>
<reference evidence="2 3" key="1">
    <citation type="journal article" date="2023" name="Sci. Data">
        <title>Genome assembly of the Korean intertidal mud-creeper Batillaria attramentaria.</title>
        <authorList>
            <person name="Patra A.K."/>
            <person name="Ho P.T."/>
            <person name="Jun S."/>
            <person name="Lee S.J."/>
            <person name="Kim Y."/>
            <person name="Won Y.J."/>
        </authorList>
    </citation>
    <scope>NUCLEOTIDE SEQUENCE [LARGE SCALE GENOMIC DNA]</scope>
    <source>
        <strain evidence="2">Wonlab-2016</strain>
    </source>
</reference>
<comment type="caution">
    <text evidence="2">The sequence shown here is derived from an EMBL/GenBank/DDBJ whole genome shotgun (WGS) entry which is preliminary data.</text>
</comment>